<reference evidence="1" key="1">
    <citation type="submission" date="2020-05" db="EMBL/GenBank/DDBJ databases">
        <title>Large-scale comparative analyses of tick genomes elucidate their genetic diversity and vector capacities.</title>
        <authorList>
            <person name="Jia N."/>
            <person name="Wang J."/>
            <person name="Shi W."/>
            <person name="Du L."/>
            <person name="Sun Y."/>
            <person name="Zhan W."/>
            <person name="Jiang J."/>
            <person name="Wang Q."/>
            <person name="Zhang B."/>
            <person name="Ji P."/>
            <person name="Sakyi L.B."/>
            <person name="Cui X."/>
            <person name="Yuan T."/>
            <person name="Jiang B."/>
            <person name="Yang W."/>
            <person name="Lam T.T.-Y."/>
            <person name="Chang Q."/>
            <person name="Ding S."/>
            <person name="Wang X."/>
            <person name="Zhu J."/>
            <person name="Ruan X."/>
            <person name="Zhao L."/>
            <person name="Wei J."/>
            <person name="Que T."/>
            <person name="Du C."/>
            <person name="Cheng J."/>
            <person name="Dai P."/>
            <person name="Han X."/>
            <person name="Huang E."/>
            <person name="Gao Y."/>
            <person name="Liu J."/>
            <person name="Shao H."/>
            <person name="Ye R."/>
            <person name="Li L."/>
            <person name="Wei W."/>
            <person name="Wang X."/>
            <person name="Wang C."/>
            <person name="Yang T."/>
            <person name="Huo Q."/>
            <person name="Li W."/>
            <person name="Guo W."/>
            <person name="Chen H."/>
            <person name="Zhou L."/>
            <person name="Ni X."/>
            <person name="Tian J."/>
            <person name="Zhou Y."/>
            <person name="Sheng Y."/>
            <person name="Liu T."/>
            <person name="Pan Y."/>
            <person name="Xia L."/>
            <person name="Li J."/>
            <person name="Zhao F."/>
            <person name="Cao W."/>
        </authorList>
    </citation>
    <scope>NUCLEOTIDE SEQUENCE</scope>
    <source>
        <strain evidence="1">Hyas-2018</strain>
    </source>
</reference>
<comment type="caution">
    <text evidence="1">The sequence shown here is derived from an EMBL/GenBank/DDBJ whole genome shotgun (WGS) entry which is preliminary data.</text>
</comment>
<organism evidence="1 2">
    <name type="scientific">Hyalomma asiaticum</name>
    <name type="common">Tick</name>
    <dbReference type="NCBI Taxonomy" id="266040"/>
    <lineage>
        <taxon>Eukaryota</taxon>
        <taxon>Metazoa</taxon>
        <taxon>Ecdysozoa</taxon>
        <taxon>Arthropoda</taxon>
        <taxon>Chelicerata</taxon>
        <taxon>Arachnida</taxon>
        <taxon>Acari</taxon>
        <taxon>Parasitiformes</taxon>
        <taxon>Ixodida</taxon>
        <taxon>Ixodoidea</taxon>
        <taxon>Ixodidae</taxon>
        <taxon>Hyalomminae</taxon>
        <taxon>Hyalomma</taxon>
    </lineage>
</organism>
<protein>
    <submittedName>
        <fullName evidence="1">Uncharacterized protein</fullName>
    </submittedName>
</protein>
<name>A0ACB7TIF7_HYAAI</name>
<gene>
    <name evidence="1" type="ORF">HPB50_016261</name>
</gene>
<proteinExistence type="predicted"/>
<sequence>MKTAKATRLTCWEQYISSALGSKFTQRLSPTALRTRGFHVPPVCQRQRQVTSQTVRNFVKIIELTGNCAAENATETVQTTTNGEDDDDKPPREVPTSAKMRNLLRLLQNQVHQRGRSAHVMHQAAAGGYLSRPEHGRKADQH</sequence>
<dbReference type="EMBL" id="CM023481">
    <property type="protein sequence ID" value="KAH6946966.1"/>
    <property type="molecule type" value="Genomic_DNA"/>
</dbReference>
<evidence type="ECO:0000313" key="1">
    <source>
        <dbReference type="EMBL" id="KAH6946966.1"/>
    </source>
</evidence>
<keyword evidence="2" id="KW-1185">Reference proteome</keyword>
<evidence type="ECO:0000313" key="2">
    <source>
        <dbReference type="Proteomes" id="UP000821845"/>
    </source>
</evidence>
<dbReference type="Proteomes" id="UP000821845">
    <property type="component" value="Chromosome 1"/>
</dbReference>
<accession>A0ACB7TIF7</accession>